<keyword evidence="4" id="KW-1185">Reference proteome</keyword>
<comment type="caution">
    <text evidence="3">The sequence shown here is derived from an EMBL/GenBank/DDBJ whole genome shotgun (WGS) entry which is preliminary data.</text>
</comment>
<dbReference type="AlphaFoldDB" id="A0A5S4FRC1"/>
<sequence>MSNGYVVGAPPNRRAISRTITRILHRVGRRGASLAFVGLLSLAISASLVLATPEQRAAPGYAVLASVAPLTAWAMVWCATGLLCLFQAFMRSDRIAFAAATALLLLYGLLYLVSTFTGANPRGWVGGAVWLAFGGWIALIATWPEAVVVHRLPGGSAAVIVADGAGLIQSWNPQAASLFGWSTNEVVGRPLTSLMPDRFRDQHSAALDRVRTTGHSELSGRLMPLVGLHRDGSEFAIALTVNAWHTDEGVTYTGVIRAMGGNDVRAE</sequence>
<dbReference type="CDD" id="cd00130">
    <property type="entry name" value="PAS"/>
    <property type="match status" value="1"/>
</dbReference>
<reference evidence="3 4" key="1">
    <citation type="submission" date="2019-05" db="EMBL/GenBank/DDBJ databases">
        <title>Draft genome sequence of Nonomuraea zeae DSM 100528.</title>
        <authorList>
            <person name="Saricaoglu S."/>
            <person name="Isik K."/>
        </authorList>
    </citation>
    <scope>NUCLEOTIDE SEQUENCE [LARGE SCALE GENOMIC DNA]</scope>
    <source>
        <strain evidence="3 4">DSM 100528</strain>
    </source>
</reference>
<feature type="transmembrane region" description="Helical" evidence="1">
    <location>
        <begin position="61"/>
        <end position="86"/>
    </location>
</feature>
<dbReference type="InterPro" id="IPR013767">
    <property type="entry name" value="PAS_fold"/>
</dbReference>
<name>A0A5S4FRC1_9ACTN</name>
<keyword evidence="1" id="KW-1133">Transmembrane helix</keyword>
<feature type="domain" description="PAS" evidence="2">
    <location>
        <begin position="144"/>
        <end position="214"/>
    </location>
</feature>
<proteinExistence type="predicted"/>
<dbReference type="SMART" id="SM00091">
    <property type="entry name" value="PAS"/>
    <property type="match status" value="1"/>
</dbReference>
<evidence type="ECO:0000313" key="3">
    <source>
        <dbReference type="EMBL" id="TMR23169.1"/>
    </source>
</evidence>
<dbReference type="InterPro" id="IPR000014">
    <property type="entry name" value="PAS"/>
</dbReference>
<dbReference type="NCBIfam" id="TIGR00229">
    <property type="entry name" value="sensory_box"/>
    <property type="match status" value="1"/>
</dbReference>
<gene>
    <name evidence="3" type="ORF">ETD85_48300</name>
</gene>
<dbReference type="GO" id="GO:0006355">
    <property type="term" value="P:regulation of DNA-templated transcription"/>
    <property type="evidence" value="ECO:0007669"/>
    <property type="project" value="InterPro"/>
</dbReference>
<keyword evidence="1" id="KW-0812">Transmembrane</keyword>
<protein>
    <submittedName>
        <fullName evidence="3">PAS domain S-box protein</fullName>
    </submittedName>
</protein>
<dbReference type="RefSeq" id="WP_138696592.1">
    <property type="nucleotide sequence ID" value="NZ_JBHSAZ010000006.1"/>
</dbReference>
<evidence type="ECO:0000256" key="1">
    <source>
        <dbReference type="SAM" id="Phobius"/>
    </source>
</evidence>
<evidence type="ECO:0000259" key="2">
    <source>
        <dbReference type="PROSITE" id="PS50112"/>
    </source>
</evidence>
<dbReference type="InterPro" id="IPR035965">
    <property type="entry name" value="PAS-like_dom_sf"/>
</dbReference>
<dbReference type="Gene3D" id="3.30.450.20">
    <property type="entry name" value="PAS domain"/>
    <property type="match status" value="1"/>
</dbReference>
<dbReference type="Pfam" id="PF00989">
    <property type="entry name" value="PAS"/>
    <property type="match status" value="1"/>
</dbReference>
<evidence type="ECO:0000313" key="4">
    <source>
        <dbReference type="Proteomes" id="UP000306628"/>
    </source>
</evidence>
<dbReference type="EMBL" id="VCKX01000260">
    <property type="protein sequence ID" value="TMR23169.1"/>
    <property type="molecule type" value="Genomic_DNA"/>
</dbReference>
<feature type="transmembrane region" description="Helical" evidence="1">
    <location>
        <begin position="123"/>
        <end position="143"/>
    </location>
</feature>
<organism evidence="3 4">
    <name type="scientific">Nonomuraea zeae</name>
    <dbReference type="NCBI Taxonomy" id="1642303"/>
    <lineage>
        <taxon>Bacteria</taxon>
        <taxon>Bacillati</taxon>
        <taxon>Actinomycetota</taxon>
        <taxon>Actinomycetes</taxon>
        <taxon>Streptosporangiales</taxon>
        <taxon>Streptosporangiaceae</taxon>
        <taxon>Nonomuraea</taxon>
    </lineage>
</organism>
<accession>A0A5S4FRC1</accession>
<keyword evidence="1" id="KW-0472">Membrane</keyword>
<dbReference type="Proteomes" id="UP000306628">
    <property type="component" value="Unassembled WGS sequence"/>
</dbReference>
<feature type="transmembrane region" description="Helical" evidence="1">
    <location>
        <begin position="95"/>
        <end position="117"/>
    </location>
</feature>
<dbReference type="SUPFAM" id="SSF55785">
    <property type="entry name" value="PYP-like sensor domain (PAS domain)"/>
    <property type="match status" value="1"/>
</dbReference>
<dbReference type="OrthoDB" id="3687827at2"/>
<dbReference type="PROSITE" id="PS50112">
    <property type="entry name" value="PAS"/>
    <property type="match status" value="1"/>
</dbReference>